<dbReference type="AlphaFoldDB" id="L1JQJ0"/>
<dbReference type="Proteomes" id="UP000011087">
    <property type="component" value="Unassembled WGS sequence"/>
</dbReference>
<evidence type="ECO:0000313" key="2">
    <source>
        <dbReference type="EMBL" id="EKX50559.1"/>
    </source>
</evidence>
<reference evidence="2 4" key="1">
    <citation type="journal article" date="2012" name="Nature">
        <title>Algal genomes reveal evolutionary mosaicism and the fate of nucleomorphs.</title>
        <authorList>
            <consortium name="DOE Joint Genome Institute"/>
            <person name="Curtis B.A."/>
            <person name="Tanifuji G."/>
            <person name="Burki F."/>
            <person name="Gruber A."/>
            <person name="Irimia M."/>
            <person name="Maruyama S."/>
            <person name="Arias M.C."/>
            <person name="Ball S.G."/>
            <person name="Gile G.H."/>
            <person name="Hirakawa Y."/>
            <person name="Hopkins J.F."/>
            <person name="Kuo A."/>
            <person name="Rensing S.A."/>
            <person name="Schmutz J."/>
            <person name="Symeonidi A."/>
            <person name="Elias M."/>
            <person name="Eveleigh R.J."/>
            <person name="Herman E.K."/>
            <person name="Klute M.J."/>
            <person name="Nakayama T."/>
            <person name="Obornik M."/>
            <person name="Reyes-Prieto A."/>
            <person name="Armbrust E.V."/>
            <person name="Aves S.J."/>
            <person name="Beiko R.G."/>
            <person name="Coutinho P."/>
            <person name="Dacks J.B."/>
            <person name="Durnford D.G."/>
            <person name="Fast N.M."/>
            <person name="Green B.R."/>
            <person name="Grisdale C.J."/>
            <person name="Hempel F."/>
            <person name="Henrissat B."/>
            <person name="Hoppner M.P."/>
            <person name="Ishida K."/>
            <person name="Kim E."/>
            <person name="Koreny L."/>
            <person name="Kroth P.G."/>
            <person name="Liu Y."/>
            <person name="Malik S.B."/>
            <person name="Maier U.G."/>
            <person name="McRose D."/>
            <person name="Mock T."/>
            <person name="Neilson J.A."/>
            <person name="Onodera N.T."/>
            <person name="Poole A.M."/>
            <person name="Pritham E.J."/>
            <person name="Richards T.A."/>
            <person name="Rocap G."/>
            <person name="Roy S.W."/>
            <person name="Sarai C."/>
            <person name="Schaack S."/>
            <person name="Shirato S."/>
            <person name="Slamovits C.H."/>
            <person name="Spencer D.F."/>
            <person name="Suzuki S."/>
            <person name="Worden A.Z."/>
            <person name="Zauner S."/>
            <person name="Barry K."/>
            <person name="Bell C."/>
            <person name="Bharti A.K."/>
            <person name="Crow J.A."/>
            <person name="Grimwood J."/>
            <person name="Kramer R."/>
            <person name="Lindquist E."/>
            <person name="Lucas S."/>
            <person name="Salamov A."/>
            <person name="McFadden G.I."/>
            <person name="Lane C.E."/>
            <person name="Keeling P.J."/>
            <person name="Gray M.W."/>
            <person name="Grigoriev I.V."/>
            <person name="Archibald J.M."/>
        </authorList>
    </citation>
    <scope>NUCLEOTIDE SEQUENCE</scope>
    <source>
        <strain evidence="2 4">CCMP2712</strain>
    </source>
</reference>
<sequence>MPIADADKRRRLQRELKSKQRSEQKLLMSKLDLMVPPSSPAIEPANHQKQRPALNLLHDLVAYLRSCDERQRAQEQKRAIYTDMMSCMLLSRQERIILADIPSWTIRDVSGAVHGDYEGSCFGGRLVGQCMLHLVSMQDMDALRGIARQAWDVTCPPEFQVDEVVSMRLLEGGRMRMERFRLLGVVRKDVCMSIIYPEPLGPDSAEIELKHLDFRRLGGVATFDQESPSSPLLADRAMKLVSGSSHGMMSEFVGRMGTCDTSRGLMEKMAAKSNSTFEGMTKQLFSIVTSHHEGHLLLDFDSEAAHCPFLGGFKTRWIQVMKATFDGSEIKELSGTRGSEEALVAEKKVADSRQQVVGYAHGDRRTMGCHVTFLYFWRQTGICFHTRNFIINPLGLEHSGQEPYRFFYALKRTGEDVDSSLSALPGSLQLAKSSPPGGGPPLRAAAVPPQLANAWAVPGEHLPNFGSSPSCQHHGDHVTSDA</sequence>
<dbReference type="EnsemblProtists" id="EKX50559">
    <property type="protein sequence ID" value="EKX50559"/>
    <property type="gene ID" value="GUITHDRAFT_135198"/>
</dbReference>
<dbReference type="EMBL" id="JH992978">
    <property type="protein sequence ID" value="EKX50559.1"/>
    <property type="molecule type" value="Genomic_DNA"/>
</dbReference>
<accession>L1JQJ0</accession>
<dbReference type="GeneID" id="17307063"/>
<dbReference type="PaxDb" id="55529-EKX50559"/>
<dbReference type="RefSeq" id="XP_005837539.1">
    <property type="nucleotide sequence ID" value="XM_005837482.1"/>
</dbReference>
<reference evidence="3" key="3">
    <citation type="submission" date="2015-06" db="UniProtKB">
        <authorList>
            <consortium name="EnsemblProtists"/>
        </authorList>
    </citation>
    <scope>IDENTIFICATION</scope>
</reference>
<protein>
    <submittedName>
        <fullName evidence="2 3">Uncharacterized protein</fullName>
    </submittedName>
</protein>
<gene>
    <name evidence="2" type="ORF">GUITHDRAFT_135198</name>
</gene>
<reference evidence="4" key="2">
    <citation type="submission" date="2012-11" db="EMBL/GenBank/DDBJ databases">
        <authorList>
            <person name="Kuo A."/>
            <person name="Curtis B.A."/>
            <person name="Tanifuji G."/>
            <person name="Burki F."/>
            <person name="Gruber A."/>
            <person name="Irimia M."/>
            <person name="Maruyama S."/>
            <person name="Arias M.C."/>
            <person name="Ball S.G."/>
            <person name="Gile G.H."/>
            <person name="Hirakawa Y."/>
            <person name="Hopkins J.F."/>
            <person name="Rensing S.A."/>
            <person name="Schmutz J."/>
            <person name="Symeonidi A."/>
            <person name="Elias M."/>
            <person name="Eveleigh R.J."/>
            <person name="Herman E.K."/>
            <person name="Klute M.J."/>
            <person name="Nakayama T."/>
            <person name="Obornik M."/>
            <person name="Reyes-Prieto A."/>
            <person name="Armbrust E.V."/>
            <person name="Aves S.J."/>
            <person name="Beiko R.G."/>
            <person name="Coutinho P."/>
            <person name="Dacks J.B."/>
            <person name="Durnford D.G."/>
            <person name="Fast N.M."/>
            <person name="Green B.R."/>
            <person name="Grisdale C."/>
            <person name="Hempe F."/>
            <person name="Henrissat B."/>
            <person name="Hoppner M.P."/>
            <person name="Ishida K.-I."/>
            <person name="Kim E."/>
            <person name="Koreny L."/>
            <person name="Kroth P.G."/>
            <person name="Liu Y."/>
            <person name="Malik S.-B."/>
            <person name="Maier U.G."/>
            <person name="McRose D."/>
            <person name="Mock T."/>
            <person name="Neilson J.A."/>
            <person name="Onodera N.T."/>
            <person name="Poole A.M."/>
            <person name="Pritham E.J."/>
            <person name="Richards T.A."/>
            <person name="Rocap G."/>
            <person name="Roy S.W."/>
            <person name="Sarai C."/>
            <person name="Schaack S."/>
            <person name="Shirato S."/>
            <person name="Slamovits C.H."/>
            <person name="Spencer D.F."/>
            <person name="Suzuki S."/>
            <person name="Worden A.Z."/>
            <person name="Zauner S."/>
            <person name="Barry K."/>
            <person name="Bell C."/>
            <person name="Bharti A.K."/>
            <person name="Crow J.A."/>
            <person name="Grimwood J."/>
            <person name="Kramer R."/>
            <person name="Lindquist E."/>
            <person name="Lucas S."/>
            <person name="Salamov A."/>
            <person name="McFadden G.I."/>
            <person name="Lane C.E."/>
            <person name="Keeling P.J."/>
            <person name="Gray M.W."/>
            <person name="Grigoriev I.V."/>
            <person name="Archibald J.M."/>
        </authorList>
    </citation>
    <scope>NUCLEOTIDE SEQUENCE</scope>
    <source>
        <strain evidence="4">CCMP2712</strain>
    </source>
</reference>
<evidence type="ECO:0000256" key="1">
    <source>
        <dbReference type="SAM" id="MobiDB-lite"/>
    </source>
</evidence>
<proteinExistence type="predicted"/>
<feature type="region of interest" description="Disordered" evidence="1">
    <location>
        <begin position="1"/>
        <end position="21"/>
    </location>
</feature>
<keyword evidence="4" id="KW-1185">Reference proteome</keyword>
<dbReference type="KEGG" id="gtt:GUITHDRAFT_135198"/>
<dbReference type="HOGENOM" id="CLU_037912_0_0_1"/>
<organism evidence="2">
    <name type="scientific">Guillardia theta (strain CCMP2712)</name>
    <name type="common">Cryptophyte</name>
    <dbReference type="NCBI Taxonomy" id="905079"/>
    <lineage>
        <taxon>Eukaryota</taxon>
        <taxon>Cryptophyceae</taxon>
        <taxon>Pyrenomonadales</taxon>
        <taxon>Geminigeraceae</taxon>
        <taxon>Guillardia</taxon>
    </lineage>
</organism>
<evidence type="ECO:0000313" key="3">
    <source>
        <dbReference type="EnsemblProtists" id="EKX50559"/>
    </source>
</evidence>
<evidence type="ECO:0000313" key="4">
    <source>
        <dbReference type="Proteomes" id="UP000011087"/>
    </source>
</evidence>
<name>L1JQJ0_GUITC</name>